<keyword evidence="9" id="KW-0229">DNA integration</keyword>
<keyword evidence="6" id="KW-0378">Hydrolase</keyword>
<dbReference type="Gene3D" id="3.30.420.10">
    <property type="entry name" value="Ribonuclease H-like superfamily/Ribonuclease H"/>
    <property type="match status" value="1"/>
</dbReference>
<dbReference type="InterPro" id="IPR039537">
    <property type="entry name" value="Retrotran_Ty1/copia-like"/>
</dbReference>
<dbReference type="SUPFAM" id="SSF53098">
    <property type="entry name" value="Ribonuclease H-like"/>
    <property type="match status" value="1"/>
</dbReference>
<organism evidence="18 19">
    <name type="scientific">Ascochyta lentis</name>
    <dbReference type="NCBI Taxonomy" id="205686"/>
    <lineage>
        <taxon>Eukaryota</taxon>
        <taxon>Fungi</taxon>
        <taxon>Dikarya</taxon>
        <taxon>Ascomycota</taxon>
        <taxon>Pezizomycotina</taxon>
        <taxon>Dothideomycetes</taxon>
        <taxon>Pleosporomycetidae</taxon>
        <taxon>Pleosporales</taxon>
        <taxon>Pleosporineae</taxon>
        <taxon>Didymellaceae</taxon>
        <taxon>Ascochyta</taxon>
    </lineage>
</organism>
<keyword evidence="13" id="KW-0233">DNA recombination</keyword>
<accession>A0A8H7J5H4</accession>
<reference evidence="18" key="2">
    <citation type="submission" date="2020-09" db="EMBL/GenBank/DDBJ databases">
        <title>Reference genome assembly for Australian Ascochyta lentis isolate Al4.</title>
        <authorList>
            <person name="Lee R.C."/>
            <person name="Farfan-Caceres L.M."/>
            <person name="Debler J.W."/>
            <person name="Williams A.H."/>
            <person name="Henares B.M."/>
        </authorList>
    </citation>
    <scope>NUCLEOTIDE SEQUENCE</scope>
    <source>
        <strain evidence="18">Al4</strain>
    </source>
</reference>
<keyword evidence="19" id="KW-1185">Reference proteome</keyword>
<dbReference type="EMBL" id="RZGK01000010">
    <property type="protein sequence ID" value="KAF9695733.1"/>
    <property type="molecule type" value="Genomic_DNA"/>
</dbReference>
<dbReference type="OrthoDB" id="3768101at2759"/>
<keyword evidence="2" id="KW-0548">Nucleotidyltransferase</keyword>
<evidence type="ECO:0000256" key="3">
    <source>
        <dbReference type="ARBA" id="ARBA00022722"/>
    </source>
</evidence>
<dbReference type="PANTHER" id="PTHR42648">
    <property type="entry name" value="TRANSPOSASE, PUTATIVE-RELATED"/>
    <property type="match status" value="1"/>
</dbReference>
<dbReference type="GO" id="GO:0046872">
    <property type="term" value="F:metal ion binding"/>
    <property type="evidence" value="ECO:0007669"/>
    <property type="project" value="UniProtKB-KW"/>
</dbReference>
<dbReference type="GO" id="GO:0003677">
    <property type="term" value="F:DNA binding"/>
    <property type="evidence" value="ECO:0007669"/>
    <property type="project" value="UniProtKB-KW"/>
</dbReference>
<proteinExistence type="predicted"/>
<evidence type="ECO:0000256" key="2">
    <source>
        <dbReference type="ARBA" id="ARBA00022695"/>
    </source>
</evidence>
<feature type="compositionally biased region" description="Acidic residues" evidence="16">
    <location>
        <begin position="244"/>
        <end position="268"/>
    </location>
</feature>
<sequence length="412" mass="46579">MKTAETTSHVIDLLRELKTAENLTIRCIKADNALLTNKLKEYCTNEGIRIITSAPHRHQQNGVIERAIRTTRDRSAAILGDGQLGADQPILKTILRIIDIKTQESVTNTNLLETLWPEAWMHAVYIKNRLPTRALKLKKTPFEALYDRKPDVSNMRPWGARAYVSIPDSAKIQYHAGKRIRKLQPRAWMGYFMGCEGDANIRIWNPEKGKVERVDIATIARGEKTDDPQPEGTQPAILRRTDNNDEYASDDDSNESDDPDDSNDLDNPDEPKITSRHFVITDGSTPNPNPRCRSCAKWNRDCDGTPPFHEKCSACKKARHVCAPQSQDPKVRCRPCAKEGRTCDGTPPFNEKCSRCKQHRGKCVPQDYEGDAGHPPANTGLPTEQKCKECRTKNRTCDGTPPFDEPCWNCRY</sequence>
<keyword evidence="12" id="KW-0238">DNA-binding</keyword>
<evidence type="ECO:0000256" key="14">
    <source>
        <dbReference type="ARBA" id="ARBA00048173"/>
    </source>
</evidence>
<evidence type="ECO:0000256" key="11">
    <source>
        <dbReference type="ARBA" id="ARBA00022932"/>
    </source>
</evidence>
<evidence type="ECO:0000256" key="16">
    <source>
        <dbReference type="SAM" id="MobiDB-lite"/>
    </source>
</evidence>
<dbReference type="PROSITE" id="PS50994">
    <property type="entry name" value="INTEGRASE"/>
    <property type="match status" value="1"/>
</dbReference>
<name>A0A8H7J5H4_9PLEO</name>
<feature type="compositionally biased region" description="Basic and acidic residues" evidence="16">
    <location>
        <begin position="218"/>
        <end position="227"/>
    </location>
</feature>
<dbReference type="GO" id="GO:0032196">
    <property type="term" value="P:transposition"/>
    <property type="evidence" value="ECO:0007669"/>
    <property type="project" value="UniProtKB-KW"/>
</dbReference>
<evidence type="ECO:0000256" key="4">
    <source>
        <dbReference type="ARBA" id="ARBA00022723"/>
    </source>
</evidence>
<dbReference type="InterPro" id="IPR001584">
    <property type="entry name" value="Integrase_cat-core"/>
</dbReference>
<keyword evidence="5" id="KW-0255">Endonuclease</keyword>
<dbReference type="GO" id="GO:0005634">
    <property type="term" value="C:nucleus"/>
    <property type="evidence" value="ECO:0007669"/>
    <property type="project" value="UniProtKB-ARBA"/>
</dbReference>
<dbReference type="GO" id="GO:0003723">
    <property type="term" value="F:RNA binding"/>
    <property type="evidence" value="ECO:0007669"/>
    <property type="project" value="UniProtKB-KW"/>
</dbReference>
<dbReference type="GO" id="GO:0006310">
    <property type="term" value="P:DNA recombination"/>
    <property type="evidence" value="ECO:0007669"/>
    <property type="project" value="UniProtKB-KW"/>
</dbReference>
<evidence type="ECO:0000256" key="1">
    <source>
        <dbReference type="ARBA" id="ARBA00022578"/>
    </source>
</evidence>
<keyword evidence="8" id="KW-0694">RNA-binding</keyword>
<evidence type="ECO:0000256" key="13">
    <source>
        <dbReference type="ARBA" id="ARBA00023172"/>
    </source>
</evidence>
<evidence type="ECO:0000313" key="19">
    <source>
        <dbReference type="Proteomes" id="UP000651452"/>
    </source>
</evidence>
<dbReference type="PANTHER" id="PTHR42648:SF11">
    <property type="entry name" value="TRANSPOSON TY4-P GAG-POL POLYPROTEIN"/>
    <property type="match status" value="1"/>
</dbReference>
<evidence type="ECO:0000259" key="17">
    <source>
        <dbReference type="PROSITE" id="PS50994"/>
    </source>
</evidence>
<dbReference type="GO" id="GO:0004519">
    <property type="term" value="F:endonuclease activity"/>
    <property type="evidence" value="ECO:0007669"/>
    <property type="project" value="UniProtKB-KW"/>
</dbReference>
<dbReference type="GO" id="GO:0016787">
    <property type="term" value="F:hydrolase activity"/>
    <property type="evidence" value="ECO:0007669"/>
    <property type="project" value="UniProtKB-KW"/>
</dbReference>
<keyword evidence="11" id="KW-0239">DNA-directed DNA polymerase</keyword>
<keyword evidence="7" id="KW-0460">Magnesium</keyword>
<dbReference type="InterPro" id="IPR036397">
    <property type="entry name" value="RNaseH_sf"/>
</dbReference>
<evidence type="ECO:0000256" key="8">
    <source>
        <dbReference type="ARBA" id="ARBA00022884"/>
    </source>
</evidence>
<evidence type="ECO:0000256" key="5">
    <source>
        <dbReference type="ARBA" id="ARBA00022759"/>
    </source>
</evidence>
<evidence type="ECO:0000256" key="6">
    <source>
        <dbReference type="ARBA" id="ARBA00022801"/>
    </source>
</evidence>
<feature type="region of interest" description="Disordered" evidence="16">
    <location>
        <begin position="218"/>
        <end position="290"/>
    </location>
</feature>
<evidence type="ECO:0000256" key="12">
    <source>
        <dbReference type="ARBA" id="ARBA00023125"/>
    </source>
</evidence>
<keyword evidence="4" id="KW-0479">Metal-binding</keyword>
<comment type="catalytic activity">
    <reaction evidence="14">
        <text>DNA(n) + a 2'-deoxyribonucleoside 5'-triphosphate = DNA(n+1) + diphosphate</text>
        <dbReference type="Rhea" id="RHEA:22508"/>
        <dbReference type="Rhea" id="RHEA-COMP:17339"/>
        <dbReference type="Rhea" id="RHEA-COMP:17340"/>
        <dbReference type="ChEBI" id="CHEBI:33019"/>
        <dbReference type="ChEBI" id="CHEBI:61560"/>
        <dbReference type="ChEBI" id="CHEBI:173112"/>
        <dbReference type="EC" id="2.7.7.49"/>
    </reaction>
</comment>
<keyword evidence="11" id="KW-0808">Transferase</keyword>
<evidence type="ECO:0000313" key="18">
    <source>
        <dbReference type="EMBL" id="KAF9695733.1"/>
    </source>
</evidence>
<keyword evidence="3" id="KW-0540">Nuclease</keyword>
<reference evidence="18" key="1">
    <citation type="submission" date="2018-12" db="EMBL/GenBank/DDBJ databases">
        <authorList>
            <person name="Syme R.A."/>
            <person name="Farfan-Caceres L."/>
            <person name="Lichtenzveig J."/>
        </authorList>
    </citation>
    <scope>NUCLEOTIDE SEQUENCE</scope>
    <source>
        <strain evidence="18">Al4</strain>
    </source>
</reference>
<evidence type="ECO:0000256" key="15">
    <source>
        <dbReference type="ARBA" id="ARBA00049244"/>
    </source>
</evidence>
<dbReference type="AlphaFoldDB" id="A0A8H7J5H4"/>
<protein>
    <recommendedName>
        <fullName evidence="17">Integrase catalytic domain-containing protein</fullName>
    </recommendedName>
</protein>
<dbReference type="Proteomes" id="UP000651452">
    <property type="component" value="Unassembled WGS sequence"/>
</dbReference>
<feature type="domain" description="Integrase catalytic" evidence="17">
    <location>
        <begin position="1"/>
        <end position="149"/>
    </location>
</feature>
<evidence type="ECO:0000256" key="9">
    <source>
        <dbReference type="ARBA" id="ARBA00022908"/>
    </source>
</evidence>
<dbReference type="GO" id="GO:0015074">
    <property type="term" value="P:DNA integration"/>
    <property type="evidence" value="ECO:0007669"/>
    <property type="project" value="UniProtKB-KW"/>
</dbReference>
<dbReference type="InterPro" id="IPR012337">
    <property type="entry name" value="RNaseH-like_sf"/>
</dbReference>
<comment type="catalytic activity">
    <reaction evidence="15">
        <text>DNA(n) + a 2'-deoxyribonucleoside 5'-triphosphate = DNA(n+1) + diphosphate</text>
        <dbReference type="Rhea" id="RHEA:22508"/>
        <dbReference type="Rhea" id="RHEA-COMP:17339"/>
        <dbReference type="Rhea" id="RHEA-COMP:17340"/>
        <dbReference type="ChEBI" id="CHEBI:33019"/>
        <dbReference type="ChEBI" id="CHEBI:61560"/>
        <dbReference type="ChEBI" id="CHEBI:173112"/>
        <dbReference type="EC" id="2.7.7.7"/>
    </reaction>
</comment>
<gene>
    <name evidence="18" type="ORF">EKO04_006261</name>
</gene>
<dbReference type="GO" id="GO:0003964">
    <property type="term" value="F:RNA-directed DNA polymerase activity"/>
    <property type="evidence" value="ECO:0007669"/>
    <property type="project" value="UniProtKB-KW"/>
</dbReference>
<comment type="caution">
    <text evidence="18">The sequence shown here is derived from an EMBL/GenBank/DDBJ whole genome shotgun (WGS) entry which is preliminary data.</text>
</comment>
<keyword evidence="10" id="KW-0695">RNA-directed DNA polymerase</keyword>
<evidence type="ECO:0000256" key="7">
    <source>
        <dbReference type="ARBA" id="ARBA00022842"/>
    </source>
</evidence>
<evidence type="ECO:0000256" key="10">
    <source>
        <dbReference type="ARBA" id="ARBA00022918"/>
    </source>
</evidence>
<dbReference type="GO" id="GO:0003887">
    <property type="term" value="F:DNA-directed DNA polymerase activity"/>
    <property type="evidence" value="ECO:0007669"/>
    <property type="project" value="UniProtKB-KW"/>
</dbReference>
<keyword evidence="1" id="KW-0815">Transposition</keyword>